<dbReference type="AlphaFoldDB" id="A0A192D895"/>
<sequence length="124" mass="12618">MPGPADPQDGTSGFSDLRAEVGALVEDARTYAEAEIAFQKTRASLAGKHGARALGLVVVALVLLHIALIALAVGAVIALAPLVTIWGAIAIVVGVLLVGVAVLIRRAMHDGRVLSAMFGSGDAR</sequence>
<keyword evidence="1" id="KW-0812">Transmembrane</keyword>
<feature type="transmembrane region" description="Helical" evidence="1">
    <location>
        <begin position="85"/>
        <end position="104"/>
    </location>
</feature>
<proteinExistence type="predicted"/>
<dbReference type="KEGG" id="pns:A9D12_11860"/>
<dbReference type="STRING" id="1112.A9D12_11860"/>
<dbReference type="Pfam" id="PF07332">
    <property type="entry name" value="Phage_holin_3_6"/>
    <property type="match status" value="1"/>
</dbReference>
<dbReference type="InterPro" id="IPR009937">
    <property type="entry name" value="Phage_holin_3_6"/>
</dbReference>
<name>A0A192D895_9SPHN</name>
<accession>A0A192D895</accession>
<dbReference type="Proteomes" id="UP000078263">
    <property type="component" value="Chromosome"/>
</dbReference>
<keyword evidence="1" id="KW-0472">Membrane</keyword>
<gene>
    <name evidence="2" type="ORF">A9D12_11860</name>
</gene>
<keyword evidence="3" id="KW-1185">Reference proteome</keyword>
<evidence type="ECO:0008006" key="4">
    <source>
        <dbReference type="Google" id="ProtNLM"/>
    </source>
</evidence>
<organism evidence="2 3">
    <name type="scientific">Erythrobacter neustonensis</name>
    <dbReference type="NCBI Taxonomy" id="1112"/>
    <lineage>
        <taxon>Bacteria</taxon>
        <taxon>Pseudomonadati</taxon>
        <taxon>Pseudomonadota</taxon>
        <taxon>Alphaproteobacteria</taxon>
        <taxon>Sphingomonadales</taxon>
        <taxon>Erythrobacteraceae</taxon>
        <taxon>Erythrobacter/Porphyrobacter group</taxon>
        <taxon>Erythrobacter</taxon>
    </lineage>
</organism>
<feature type="transmembrane region" description="Helical" evidence="1">
    <location>
        <begin position="53"/>
        <end position="79"/>
    </location>
</feature>
<dbReference type="EMBL" id="CP016033">
    <property type="protein sequence ID" value="ANK14330.1"/>
    <property type="molecule type" value="Genomic_DNA"/>
</dbReference>
<evidence type="ECO:0000313" key="2">
    <source>
        <dbReference type="EMBL" id="ANK14330.1"/>
    </source>
</evidence>
<reference evidence="2 3" key="1">
    <citation type="submission" date="2016-05" db="EMBL/GenBank/DDBJ databases">
        <title>Compelete Genome Sequence of Bacteriochlorophyll-Synthesizing Bacterium Porphyrobacter neustonensis DSM 9434.</title>
        <authorList>
            <person name="Shi X.-L."/>
            <person name="Wu Y.-H."/>
            <person name="Cheng H."/>
            <person name="Xu L."/>
            <person name="Zhang X.-Q."/>
            <person name="Wang C.-S."/>
            <person name="Xu X.-W."/>
        </authorList>
    </citation>
    <scope>NUCLEOTIDE SEQUENCE [LARGE SCALE GENOMIC DNA]</scope>
    <source>
        <strain evidence="2 3">DSM 9434</strain>
    </source>
</reference>
<keyword evidence="1" id="KW-1133">Transmembrane helix</keyword>
<evidence type="ECO:0000256" key="1">
    <source>
        <dbReference type="SAM" id="Phobius"/>
    </source>
</evidence>
<evidence type="ECO:0000313" key="3">
    <source>
        <dbReference type="Proteomes" id="UP000078263"/>
    </source>
</evidence>
<protein>
    <recommendedName>
        <fullName evidence="4">Phage holin family protein</fullName>
    </recommendedName>
</protein>